<dbReference type="GO" id="GO:0008094">
    <property type="term" value="F:ATP-dependent activity, acting on DNA"/>
    <property type="evidence" value="ECO:0007669"/>
    <property type="project" value="TreeGrafter"/>
</dbReference>
<dbReference type="PANTHER" id="PTHR46457">
    <property type="entry name" value="DNA REPAIR PROTEIN RAD51 HOMOLOG 4"/>
    <property type="match status" value="1"/>
</dbReference>
<organism evidence="4">
    <name type="scientific">Neospora caninum (strain Liverpool)</name>
    <dbReference type="NCBI Taxonomy" id="572307"/>
    <lineage>
        <taxon>Eukaryota</taxon>
        <taxon>Sar</taxon>
        <taxon>Alveolata</taxon>
        <taxon>Apicomplexa</taxon>
        <taxon>Conoidasida</taxon>
        <taxon>Coccidia</taxon>
        <taxon>Eucoccidiorida</taxon>
        <taxon>Eimeriorina</taxon>
        <taxon>Sarcocystidae</taxon>
        <taxon>Neospora</taxon>
    </lineage>
</organism>
<gene>
    <name evidence="4" type="ORF">BN1204_056985</name>
</gene>
<reference evidence="4" key="1">
    <citation type="journal article" date="2015" name="PLoS ONE">
        <title>Comprehensive Evaluation of Toxoplasma gondii VEG and Neospora caninum LIV Genomes with Tachyzoite Stage Transcriptome and Proteome Defines Novel Transcript Features.</title>
        <authorList>
            <person name="Ramaprasad A."/>
            <person name="Mourier T."/>
            <person name="Naeem R."/>
            <person name="Malas T.B."/>
            <person name="Moussa E."/>
            <person name="Panigrahi A."/>
            <person name="Vermont S.J."/>
            <person name="Otto T.D."/>
            <person name="Wastling J."/>
            <person name="Pain A."/>
        </authorList>
    </citation>
    <scope>NUCLEOTIDE SEQUENCE</scope>
    <source>
        <strain evidence="4">Liverpool</strain>
    </source>
</reference>
<feature type="compositionally biased region" description="Basic and acidic residues" evidence="3">
    <location>
        <begin position="391"/>
        <end position="418"/>
    </location>
</feature>
<protein>
    <submittedName>
        <fullName evidence="4">Uncharacterized protein</fullName>
    </submittedName>
</protein>
<feature type="region of interest" description="Disordered" evidence="3">
    <location>
        <begin position="113"/>
        <end position="229"/>
    </location>
</feature>
<dbReference type="GO" id="GO:0003697">
    <property type="term" value="F:single-stranded DNA binding"/>
    <property type="evidence" value="ECO:0007669"/>
    <property type="project" value="TreeGrafter"/>
</dbReference>
<sequence>MAGEKRGDISLRNMASHPFATVEIDLEQRLQDFLIQHDFRTLESIAVADLQGFGLSAEDAGKIHAACAASLLSAPPSFPPPVFAASALCPVFPPAAPALVSSTAAELLGYERRERRGDTSSAFPSSSRPSRSPSSASVHTESERKHPAGRKRERALEPPAQAKGDEDAPPQKDTSPEEGEEEKRPAQKRGEGQRRTKDRGGWREGKSKQSRDRKTHWSSGSRSLDHLLGGRGWREGMVTELFGAEGGATLTEVLVSCLVQALLECEHASVLFLSCRGFFPLSRLRALVAQNLRRRKALCSPASTPSLLASSSCSSSLSSASPAAAEAERDVLALLRRVHLAHCSSLDDLAFALRKKTREIERARMGDAHAFEDGKKGGENKKRRPNPSTGDPRESGSRRQEQQKAGGSEEGKVKDVQGRRVVPVPRAAEEDAATDDDSRPQDECLGGEGKDGGGRDDRPTHRLDADANDGESCRRKKEGGTDSKGRRESPCGSHLAVVAIDGLSLLLLPHAILDGTSVLQPVWRLLRQFAASSSTLVLTTNHTVATETLAGGHAAFSSNPSSLGLPPPLPPATMKRPGLGAVWSRCAPHQQLQIDLLSSIRLHAASPRLGNEERESSAEGGYLARVTVIKSQRQAAGFSTLIYLTAKGIHDPPFQV</sequence>
<dbReference type="EMBL" id="LN714486">
    <property type="protein sequence ID" value="CEL70005.1"/>
    <property type="molecule type" value="Genomic_DNA"/>
</dbReference>
<feature type="compositionally biased region" description="Basic and acidic residues" evidence="3">
    <location>
        <begin position="181"/>
        <end position="212"/>
    </location>
</feature>
<evidence type="ECO:0000256" key="2">
    <source>
        <dbReference type="ARBA" id="ARBA00023242"/>
    </source>
</evidence>
<dbReference type="GO" id="GO:0033063">
    <property type="term" value="C:Rad51B-Rad51C-Rad51D-XRCC2 complex"/>
    <property type="evidence" value="ECO:0007669"/>
    <property type="project" value="TreeGrafter"/>
</dbReference>
<dbReference type="GO" id="GO:0000400">
    <property type="term" value="F:four-way junction DNA binding"/>
    <property type="evidence" value="ECO:0007669"/>
    <property type="project" value="TreeGrafter"/>
</dbReference>
<dbReference type="SUPFAM" id="SSF52540">
    <property type="entry name" value="P-loop containing nucleoside triphosphate hydrolases"/>
    <property type="match status" value="1"/>
</dbReference>
<dbReference type="GO" id="GO:0007131">
    <property type="term" value="P:reciprocal meiotic recombination"/>
    <property type="evidence" value="ECO:0007669"/>
    <property type="project" value="TreeGrafter"/>
</dbReference>
<dbReference type="InterPro" id="IPR051988">
    <property type="entry name" value="HRR_RAD51_Paralog"/>
</dbReference>
<evidence type="ECO:0000256" key="3">
    <source>
        <dbReference type="SAM" id="MobiDB-lite"/>
    </source>
</evidence>
<dbReference type="GO" id="GO:0005657">
    <property type="term" value="C:replication fork"/>
    <property type="evidence" value="ECO:0007669"/>
    <property type="project" value="TreeGrafter"/>
</dbReference>
<feature type="compositionally biased region" description="Low complexity" evidence="3">
    <location>
        <begin position="120"/>
        <end position="137"/>
    </location>
</feature>
<dbReference type="InterPro" id="IPR027417">
    <property type="entry name" value="P-loop_NTPase"/>
</dbReference>
<dbReference type="GO" id="GO:0042148">
    <property type="term" value="P:DNA strand invasion"/>
    <property type="evidence" value="ECO:0007669"/>
    <property type="project" value="TreeGrafter"/>
</dbReference>
<accession>A0A0F7UND2</accession>
<dbReference type="GO" id="GO:0000724">
    <property type="term" value="P:double-strand break repair via homologous recombination"/>
    <property type="evidence" value="ECO:0007669"/>
    <property type="project" value="TreeGrafter"/>
</dbReference>
<dbReference type="Gene3D" id="3.40.50.300">
    <property type="entry name" value="P-loop containing nucleotide triphosphate hydrolases"/>
    <property type="match status" value="1"/>
</dbReference>
<evidence type="ECO:0000313" key="4">
    <source>
        <dbReference type="EMBL" id="CEL70005.1"/>
    </source>
</evidence>
<dbReference type="PANTHER" id="PTHR46457:SF1">
    <property type="entry name" value="DNA REPAIR PROTEIN RAD51 HOMOLOG 4"/>
    <property type="match status" value="1"/>
</dbReference>
<dbReference type="GO" id="GO:0005815">
    <property type="term" value="C:microtubule organizing center"/>
    <property type="evidence" value="ECO:0007669"/>
    <property type="project" value="TreeGrafter"/>
</dbReference>
<feature type="compositionally biased region" description="Basic and acidic residues" evidence="3">
    <location>
        <begin position="478"/>
        <end position="489"/>
    </location>
</feature>
<feature type="compositionally biased region" description="Basic and acidic residues" evidence="3">
    <location>
        <begin position="436"/>
        <end position="465"/>
    </location>
</feature>
<name>A0A0F7UND2_NEOCL</name>
<feature type="compositionally biased region" description="Basic and acidic residues" evidence="3">
    <location>
        <begin position="364"/>
        <end position="380"/>
    </location>
</feature>
<keyword evidence="2" id="KW-0539">Nucleus</keyword>
<proteinExistence type="predicted"/>
<evidence type="ECO:0000256" key="1">
    <source>
        <dbReference type="ARBA" id="ARBA00004123"/>
    </source>
</evidence>
<dbReference type="AlphaFoldDB" id="A0A0F7UND2"/>
<dbReference type="GO" id="GO:0000723">
    <property type="term" value="P:telomere maintenance"/>
    <property type="evidence" value="ECO:0007669"/>
    <property type="project" value="TreeGrafter"/>
</dbReference>
<feature type="region of interest" description="Disordered" evidence="3">
    <location>
        <begin position="364"/>
        <end position="491"/>
    </location>
</feature>
<comment type="subcellular location">
    <subcellularLocation>
        <location evidence="1">Nucleus</location>
    </subcellularLocation>
</comment>